<feature type="compositionally biased region" description="Basic and acidic residues" evidence="1">
    <location>
        <begin position="125"/>
        <end position="136"/>
    </location>
</feature>
<evidence type="ECO:0000313" key="4">
    <source>
        <dbReference type="Proteomes" id="UP000002281"/>
    </source>
</evidence>
<sequence length="181" mass="19384">MRLLLPLLLLLLRAWAVPGDLGERAPLSATAPQLDEEEKYSAHMPVHLRCDACMAVAYQESGFCLSLPGPSFRHLGVGHEVSLPDVATSGKGGGQASHPGLQGAAGAERVGIHRRPGPELLPDLEGLRGTRSEPGETSHGPRAKQGARARHQCDDHRGPLAHQALRDMFSLPGGVWRRPDL</sequence>
<accession>F7DZJ8</accession>
<name>F7DZJ8_HORSE</name>
<dbReference type="GeneTree" id="ENSGT00390000002716"/>
<reference evidence="3" key="3">
    <citation type="submission" date="2025-09" db="UniProtKB">
        <authorList>
            <consortium name="Ensembl"/>
        </authorList>
    </citation>
    <scope>IDENTIFICATION</scope>
    <source>
        <strain evidence="3">Thoroughbred</strain>
    </source>
</reference>
<protein>
    <submittedName>
        <fullName evidence="3">Marginal zone B and B1 cell specific protein</fullName>
    </submittedName>
</protein>
<gene>
    <name evidence="5" type="primary">MZB1</name>
</gene>
<dbReference type="InParanoid" id="F7DZJ8"/>
<dbReference type="HOGENOM" id="CLU_113467_1_0_1"/>
<feature type="signal peptide" evidence="2">
    <location>
        <begin position="1"/>
        <end position="16"/>
    </location>
</feature>
<reference evidence="3 4" key="1">
    <citation type="journal article" date="2009" name="Science">
        <title>Genome sequence, comparative analysis, and population genetics of the domestic horse.</title>
        <authorList>
            <consortium name="Broad Institute Genome Sequencing Platform"/>
            <consortium name="Broad Institute Whole Genome Assembly Team"/>
            <person name="Wade C.M."/>
            <person name="Giulotto E."/>
            <person name="Sigurdsson S."/>
            <person name="Zoli M."/>
            <person name="Gnerre S."/>
            <person name="Imsland F."/>
            <person name="Lear T.L."/>
            <person name="Adelson D.L."/>
            <person name="Bailey E."/>
            <person name="Bellone R.R."/>
            <person name="Bloecker H."/>
            <person name="Distl O."/>
            <person name="Edgar R.C."/>
            <person name="Garber M."/>
            <person name="Leeb T."/>
            <person name="Mauceli E."/>
            <person name="MacLeod J.N."/>
            <person name="Penedo M.C.T."/>
            <person name="Raison J.M."/>
            <person name="Sharpe T."/>
            <person name="Vogel J."/>
            <person name="Andersson L."/>
            <person name="Antczak D.F."/>
            <person name="Biagi T."/>
            <person name="Binns M.M."/>
            <person name="Chowdhary B.P."/>
            <person name="Coleman S.J."/>
            <person name="Della Valle G."/>
            <person name="Fryc S."/>
            <person name="Guerin G."/>
            <person name="Hasegawa T."/>
            <person name="Hill E.W."/>
            <person name="Jurka J."/>
            <person name="Kiialainen A."/>
            <person name="Lindgren G."/>
            <person name="Liu J."/>
            <person name="Magnani E."/>
            <person name="Mickelson J.R."/>
            <person name="Murray J."/>
            <person name="Nergadze S.G."/>
            <person name="Onofrio R."/>
            <person name="Pedroni S."/>
            <person name="Piras M.F."/>
            <person name="Raudsepp T."/>
            <person name="Rocchi M."/>
            <person name="Roeed K.H."/>
            <person name="Ryder O.A."/>
            <person name="Searle S."/>
            <person name="Skow L."/>
            <person name="Swinburne J.E."/>
            <person name="Syvaenen A.C."/>
            <person name="Tozaki T."/>
            <person name="Valberg S.J."/>
            <person name="Vaudin M."/>
            <person name="White J.R."/>
            <person name="Zody M.C."/>
            <person name="Lander E.S."/>
            <person name="Lindblad-Toh K."/>
        </authorList>
    </citation>
    <scope>NUCLEOTIDE SEQUENCE [LARGE SCALE GENOMIC DNA]</scope>
    <source>
        <strain evidence="3 4">Thoroughbred</strain>
    </source>
</reference>
<evidence type="ECO:0000313" key="5">
    <source>
        <dbReference type="VGNC" id="VGNC:20530"/>
    </source>
</evidence>
<dbReference type="PaxDb" id="9796-ENSECAP00000017984"/>
<dbReference type="PANTHER" id="PTHR15881">
    <property type="entry name" value="MARGINAL ZONE B- AND B1-CELL-SPECIFIC PROTEIN"/>
    <property type="match status" value="1"/>
</dbReference>
<dbReference type="Bgee" id="ENSECAG00000020503">
    <property type="expression patterns" value="Expressed in bone marrow and 16 other cell types or tissues"/>
</dbReference>
<keyword evidence="4" id="KW-1185">Reference proteome</keyword>
<feature type="compositionally biased region" description="Basic residues" evidence="1">
    <location>
        <begin position="141"/>
        <end position="150"/>
    </location>
</feature>
<evidence type="ECO:0000313" key="3">
    <source>
        <dbReference type="Ensembl" id="ENSECAP00000017984.4"/>
    </source>
</evidence>
<evidence type="ECO:0000256" key="2">
    <source>
        <dbReference type="SAM" id="SignalP"/>
    </source>
</evidence>
<dbReference type="STRING" id="9796.ENSECAP00000017984"/>
<feature type="chain" id="PRO_5040114651" evidence="2">
    <location>
        <begin position="17"/>
        <end position="181"/>
    </location>
</feature>
<feature type="region of interest" description="Disordered" evidence="1">
    <location>
        <begin position="114"/>
        <end position="153"/>
    </location>
</feature>
<evidence type="ECO:0007829" key="6">
    <source>
        <dbReference type="PeptideAtlas" id="F7DZJ8"/>
    </source>
</evidence>
<dbReference type="AlphaFoldDB" id="F7DZJ8"/>
<keyword evidence="6" id="KW-1267">Proteomics identification</keyword>
<evidence type="ECO:0000256" key="1">
    <source>
        <dbReference type="SAM" id="MobiDB-lite"/>
    </source>
</evidence>
<dbReference type="VGNC" id="VGNC:20530">
    <property type="gene designation" value="MZB1"/>
</dbReference>
<keyword evidence="2" id="KW-0732">Signal</keyword>
<dbReference type="InterPro" id="IPR052682">
    <property type="entry name" value="MZB1"/>
</dbReference>
<proteinExistence type="evidence at protein level"/>
<dbReference type="PANTHER" id="PTHR15881:SF2">
    <property type="entry name" value="MARGINAL ZONE B- AND B1-CELL-SPECIFIC PROTEIN"/>
    <property type="match status" value="1"/>
</dbReference>
<dbReference type="FunCoup" id="F7DZJ8">
    <property type="interactions" value="90"/>
</dbReference>
<organism evidence="3 4">
    <name type="scientific">Equus caballus</name>
    <name type="common">Horse</name>
    <dbReference type="NCBI Taxonomy" id="9796"/>
    <lineage>
        <taxon>Eukaryota</taxon>
        <taxon>Metazoa</taxon>
        <taxon>Chordata</taxon>
        <taxon>Craniata</taxon>
        <taxon>Vertebrata</taxon>
        <taxon>Euteleostomi</taxon>
        <taxon>Mammalia</taxon>
        <taxon>Eutheria</taxon>
        <taxon>Laurasiatheria</taxon>
        <taxon>Perissodactyla</taxon>
        <taxon>Equidae</taxon>
        <taxon>Equus</taxon>
    </lineage>
</organism>
<dbReference type="Proteomes" id="UP000002281">
    <property type="component" value="Chromosome 14"/>
</dbReference>
<reference evidence="3" key="2">
    <citation type="submission" date="2025-08" db="UniProtKB">
        <authorList>
            <consortium name="Ensembl"/>
        </authorList>
    </citation>
    <scope>IDENTIFICATION</scope>
    <source>
        <strain evidence="3">Thoroughbred</strain>
    </source>
</reference>
<dbReference type="Ensembl" id="ENSECAT00000021807.4">
    <property type="protein sequence ID" value="ENSECAP00000017984.4"/>
    <property type="gene ID" value="ENSECAG00000020503.4"/>
</dbReference>